<reference evidence="1" key="1">
    <citation type="submission" date="2018-05" db="EMBL/GenBank/DDBJ databases">
        <authorList>
            <person name="Lanie J.A."/>
            <person name="Ng W.-L."/>
            <person name="Kazmierczak K.M."/>
            <person name="Andrzejewski T.M."/>
            <person name="Davidsen T.M."/>
            <person name="Wayne K.J."/>
            <person name="Tettelin H."/>
            <person name="Glass J.I."/>
            <person name="Rusch D."/>
            <person name="Podicherti R."/>
            <person name="Tsui H.-C.T."/>
            <person name="Winkler M.E."/>
        </authorList>
    </citation>
    <scope>NUCLEOTIDE SEQUENCE</scope>
</reference>
<accession>A0A381PGF8</accession>
<sequence length="88" mass="9404">MTVTDEALKTVELDQGAVGRLSRMDSLQNQSLAKGLRERESVRLALIQEALRRLDAGTYGVCTACGGPVAAERLFVFPESGACAHCGH</sequence>
<dbReference type="AlphaFoldDB" id="A0A381PGF8"/>
<dbReference type="Gene3D" id="1.20.120.910">
    <property type="entry name" value="DksA, coiled-coil domain"/>
    <property type="match status" value="1"/>
</dbReference>
<organism evidence="1">
    <name type="scientific">marine metagenome</name>
    <dbReference type="NCBI Taxonomy" id="408172"/>
    <lineage>
        <taxon>unclassified sequences</taxon>
        <taxon>metagenomes</taxon>
        <taxon>ecological metagenomes</taxon>
    </lineage>
</organism>
<gene>
    <name evidence="1" type="ORF">METZ01_LOCUS17397</name>
</gene>
<dbReference type="PROSITE" id="PS51128">
    <property type="entry name" value="ZF_DKSA_2"/>
    <property type="match status" value="1"/>
</dbReference>
<name>A0A381PGF8_9ZZZZ</name>
<dbReference type="EMBL" id="UINC01000937">
    <property type="protein sequence ID" value="SUZ64543.1"/>
    <property type="molecule type" value="Genomic_DNA"/>
</dbReference>
<dbReference type="PANTHER" id="PTHR33823">
    <property type="entry name" value="RNA POLYMERASE-BINDING TRANSCRIPTION FACTOR DKSA-RELATED"/>
    <property type="match status" value="1"/>
</dbReference>
<proteinExistence type="predicted"/>
<evidence type="ECO:0000313" key="1">
    <source>
        <dbReference type="EMBL" id="SUZ64543.1"/>
    </source>
</evidence>
<dbReference type="PANTHER" id="PTHR33823:SF4">
    <property type="entry name" value="GENERAL STRESS PROTEIN 16O"/>
    <property type="match status" value="1"/>
</dbReference>
<protein>
    <submittedName>
        <fullName evidence="1">Uncharacterized protein</fullName>
    </submittedName>
</protein>